<reference evidence="3" key="1">
    <citation type="submission" date="2021-07" db="EMBL/GenBank/DDBJ databases">
        <authorList>
            <person name="Branca A.L. A."/>
        </authorList>
    </citation>
    <scope>NUCLEOTIDE SEQUENCE</scope>
</reference>
<dbReference type="SUPFAM" id="SSF46565">
    <property type="entry name" value="Chaperone J-domain"/>
    <property type="match status" value="1"/>
</dbReference>
<organism evidence="3 4">
    <name type="scientific">Penicillium salamii</name>
    <dbReference type="NCBI Taxonomy" id="1612424"/>
    <lineage>
        <taxon>Eukaryota</taxon>
        <taxon>Fungi</taxon>
        <taxon>Dikarya</taxon>
        <taxon>Ascomycota</taxon>
        <taxon>Pezizomycotina</taxon>
        <taxon>Eurotiomycetes</taxon>
        <taxon>Eurotiomycetidae</taxon>
        <taxon>Eurotiales</taxon>
        <taxon>Aspergillaceae</taxon>
        <taxon>Penicillium</taxon>
    </lineage>
</organism>
<dbReference type="Gene3D" id="1.10.287.110">
    <property type="entry name" value="DnaJ domain"/>
    <property type="match status" value="1"/>
</dbReference>
<proteinExistence type="predicted"/>
<dbReference type="Pfam" id="PF00226">
    <property type="entry name" value="DnaJ"/>
    <property type="match status" value="1"/>
</dbReference>
<dbReference type="AlphaFoldDB" id="A0A9W4JUL9"/>
<sequence>MGLSIPTPRVDICIPPPIVFASSFTLLLAHRHTRPFIFTLNPRRFDSHTNETLANMEPRNGIIDAYAILGITQDASIKDINVAYKRLALKFHPDKAGSDGKAIARFQTLQDAVEVLRDPSRRSELDRSLCSKGKRPRAWYAPQSGSYYTPNAGTQRPSKRQRDPHDSPYNVPRREGKFFPTEDINDILKGCQDNVHASGGRSTSTRYMYSFGNSVHMDPESEESKATKAKYRAENAQWEQEWAGIDPEVEEARAEVEKARAESRKQAMRDRVARDEKEQVEIDEMEIEKDAPPVDSPANPPANPPEKTPVNPPVDTANPAVDPFDQAIQNAVNGIQLCAGFWDYARGVTPHPEENIKNGIATAFGGFSHYEHARDPKSKLSDNSKPDNNKESSNNSKGATNVLPIVDYVSTSNSDISSDSSSESSSVSSSSARSHQASGRSINSTVGEPPHSSSPAELYPCDQAPIPEPLNAHNFAEGFKNNHVGHGSSLGSLAPLFEQRLADPLGRYSVDDLALDLNGMILESYASWLEDVRLSIPGASAAPVRSTPEACSHLGGWFKKYGCTQCDTCHSWMPLFLLVCPKCGISGCTRCKFVSDRH</sequence>
<feature type="region of interest" description="Disordered" evidence="1">
    <location>
        <begin position="141"/>
        <end position="176"/>
    </location>
</feature>
<gene>
    <name evidence="3" type="ORF">PSALAMII_LOCUS8909</name>
</gene>
<keyword evidence="4" id="KW-1185">Reference proteome</keyword>
<feature type="compositionally biased region" description="Low complexity" evidence="1">
    <location>
        <begin position="410"/>
        <end position="441"/>
    </location>
</feature>
<feature type="compositionally biased region" description="Polar residues" evidence="1">
    <location>
        <begin position="442"/>
        <end position="455"/>
    </location>
</feature>
<feature type="compositionally biased region" description="Basic and acidic residues" evidence="1">
    <location>
        <begin position="160"/>
        <end position="176"/>
    </location>
</feature>
<feature type="compositionally biased region" description="Basic and acidic residues" evidence="1">
    <location>
        <begin position="261"/>
        <end position="280"/>
    </location>
</feature>
<accession>A0A9W4JUL9</accession>
<dbReference type="InterPro" id="IPR001623">
    <property type="entry name" value="DnaJ_domain"/>
</dbReference>
<feature type="domain" description="J" evidence="2">
    <location>
        <begin position="64"/>
        <end position="129"/>
    </location>
</feature>
<dbReference type="CDD" id="cd06257">
    <property type="entry name" value="DnaJ"/>
    <property type="match status" value="1"/>
</dbReference>
<feature type="region of interest" description="Disordered" evidence="1">
    <location>
        <begin position="371"/>
        <end position="465"/>
    </location>
</feature>
<feature type="compositionally biased region" description="Pro residues" evidence="1">
    <location>
        <begin position="294"/>
        <end position="312"/>
    </location>
</feature>
<evidence type="ECO:0000259" key="2">
    <source>
        <dbReference type="PROSITE" id="PS50076"/>
    </source>
</evidence>
<dbReference type="InterPro" id="IPR050817">
    <property type="entry name" value="DjlA_DnaK_co-chaperone"/>
</dbReference>
<evidence type="ECO:0000313" key="3">
    <source>
        <dbReference type="EMBL" id="CAG8411869.1"/>
    </source>
</evidence>
<feature type="compositionally biased region" description="Polar residues" evidence="1">
    <location>
        <begin position="143"/>
        <end position="156"/>
    </location>
</feature>
<name>A0A9W4JUL9_9EURO</name>
<dbReference type="PANTHER" id="PTHR24074">
    <property type="entry name" value="CO-CHAPERONE PROTEIN DJLA"/>
    <property type="match status" value="1"/>
</dbReference>
<comment type="caution">
    <text evidence="3">The sequence shown here is derived from an EMBL/GenBank/DDBJ whole genome shotgun (WGS) entry which is preliminary data.</text>
</comment>
<dbReference type="PRINTS" id="PR00625">
    <property type="entry name" value="JDOMAIN"/>
</dbReference>
<dbReference type="PROSITE" id="PS50076">
    <property type="entry name" value="DNAJ_2"/>
    <property type="match status" value="1"/>
</dbReference>
<dbReference type="InterPro" id="IPR036869">
    <property type="entry name" value="J_dom_sf"/>
</dbReference>
<dbReference type="SMART" id="SM00271">
    <property type="entry name" value="DnaJ"/>
    <property type="match status" value="1"/>
</dbReference>
<evidence type="ECO:0000256" key="1">
    <source>
        <dbReference type="SAM" id="MobiDB-lite"/>
    </source>
</evidence>
<dbReference type="OrthoDB" id="442087at2759"/>
<dbReference type="Proteomes" id="UP001152649">
    <property type="component" value="Unassembled WGS sequence"/>
</dbReference>
<feature type="compositionally biased region" description="Basic and acidic residues" evidence="1">
    <location>
        <begin position="371"/>
        <end position="390"/>
    </location>
</feature>
<feature type="region of interest" description="Disordered" evidence="1">
    <location>
        <begin position="261"/>
        <end position="321"/>
    </location>
</feature>
<evidence type="ECO:0000313" key="4">
    <source>
        <dbReference type="Proteomes" id="UP001152649"/>
    </source>
</evidence>
<protein>
    <recommendedName>
        <fullName evidence="2">J domain-containing protein</fullName>
    </recommendedName>
</protein>
<dbReference type="EMBL" id="CAJVPG010000428">
    <property type="protein sequence ID" value="CAG8411869.1"/>
    <property type="molecule type" value="Genomic_DNA"/>
</dbReference>